<gene>
    <name evidence="1" type="ORF">CLO192961_LOCUS218205</name>
</gene>
<dbReference type="Proteomes" id="UP000766486">
    <property type="component" value="Unassembled WGS sequence"/>
</dbReference>
<protein>
    <submittedName>
        <fullName evidence="1">Uncharacterized protein</fullName>
    </submittedName>
</protein>
<keyword evidence="2" id="KW-1185">Reference proteome</keyword>
<accession>A0ABY6UCD9</accession>
<evidence type="ECO:0000313" key="1">
    <source>
        <dbReference type="EMBL" id="VUC27715.1"/>
    </source>
</evidence>
<dbReference type="EMBL" id="CABFNS010000774">
    <property type="protein sequence ID" value="VUC27715.1"/>
    <property type="molecule type" value="Genomic_DNA"/>
</dbReference>
<name>A0ABY6UCD9_BIOOC</name>
<sequence length="119" mass="13570">MHTGDFSFLHPSGLHFEQSNSLIALGTIFNKSQYEPYLLVSFTVIDPPPKHCLDGNQTRSRVLSAFSVSVKDHGKVIRRHGFVDDYLCPYDRRPRPAIALFLSQIKSRNSPVRHMPAKY</sequence>
<evidence type="ECO:0000313" key="2">
    <source>
        <dbReference type="Proteomes" id="UP000766486"/>
    </source>
</evidence>
<comment type="caution">
    <text evidence="1">The sequence shown here is derived from an EMBL/GenBank/DDBJ whole genome shotgun (WGS) entry which is preliminary data.</text>
</comment>
<organism evidence="1 2">
    <name type="scientific">Bionectria ochroleuca</name>
    <name type="common">Gliocladium roseum</name>
    <dbReference type="NCBI Taxonomy" id="29856"/>
    <lineage>
        <taxon>Eukaryota</taxon>
        <taxon>Fungi</taxon>
        <taxon>Dikarya</taxon>
        <taxon>Ascomycota</taxon>
        <taxon>Pezizomycotina</taxon>
        <taxon>Sordariomycetes</taxon>
        <taxon>Hypocreomycetidae</taxon>
        <taxon>Hypocreales</taxon>
        <taxon>Bionectriaceae</taxon>
        <taxon>Clonostachys</taxon>
    </lineage>
</organism>
<reference evidence="1 2" key="1">
    <citation type="submission" date="2019-06" db="EMBL/GenBank/DDBJ databases">
        <authorList>
            <person name="Broberg M."/>
        </authorList>
    </citation>
    <scope>NUCLEOTIDE SEQUENCE [LARGE SCALE GENOMIC DNA]</scope>
</reference>
<proteinExistence type="predicted"/>